<feature type="region of interest" description="Disordered" evidence="5">
    <location>
        <begin position="482"/>
        <end position="522"/>
    </location>
</feature>
<keyword evidence="3" id="KW-0256">Endoplasmic reticulum</keyword>
<evidence type="ECO:0000256" key="3">
    <source>
        <dbReference type="ARBA" id="ARBA00022824"/>
    </source>
</evidence>
<keyword evidence="2 6" id="KW-0732">Signal</keyword>
<feature type="repeat" description="TPR" evidence="4">
    <location>
        <begin position="32"/>
        <end position="65"/>
    </location>
</feature>
<dbReference type="OrthoDB" id="1726119at2759"/>
<accession>A0A4R0RU96</accession>
<keyword evidence="9" id="KW-1185">Reference proteome</keyword>
<dbReference type="SUPFAM" id="SSF46565">
    <property type="entry name" value="Chaperone J-domain"/>
    <property type="match status" value="1"/>
</dbReference>
<dbReference type="PANTHER" id="PTHR44140">
    <property type="entry name" value="LD25575P"/>
    <property type="match status" value="1"/>
</dbReference>
<dbReference type="GO" id="GO:0051087">
    <property type="term" value="F:protein-folding chaperone binding"/>
    <property type="evidence" value="ECO:0007669"/>
    <property type="project" value="TreeGrafter"/>
</dbReference>
<feature type="chain" id="PRO_5020758171" description="J domain-containing protein" evidence="6">
    <location>
        <begin position="21"/>
        <end position="538"/>
    </location>
</feature>
<feature type="compositionally biased region" description="Gly residues" evidence="5">
    <location>
        <begin position="513"/>
        <end position="522"/>
    </location>
</feature>
<dbReference type="InterPro" id="IPR019734">
    <property type="entry name" value="TPR_rpt"/>
</dbReference>
<dbReference type="InterPro" id="IPR051727">
    <property type="entry name" value="DnaJ_C3_Co-chaperones"/>
</dbReference>
<dbReference type="GO" id="GO:0051787">
    <property type="term" value="F:misfolded protein binding"/>
    <property type="evidence" value="ECO:0007669"/>
    <property type="project" value="TreeGrafter"/>
</dbReference>
<dbReference type="InterPro" id="IPR001623">
    <property type="entry name" value="DnaJ_domain"/>
</dbReference>
<organism evidence="8 9">
    <name type="scientific">Steccherinum ochraceum</name>
    <dbReference type="NCBI Taxonomy" id="92696"/>
    <lineage>
        <taxon>Eukaryota</taxon>
        <taxon>Fungi</taxon>
        <taxon>Dikarya</taxon>
        <taxon>Basidiomycota</taxon>
        <taxon>Agaricomycotina</taxon>
        <taxon>Agaricomycetes</taxon>
        <taxon>Polyporales</taxon>
        <taxon>Steccherinaceae</taxon>
        <taxon>Steccherinum</taxon>
    </lineage>
</organism>
<dbReference type="PRINTS" id="PR00625">
    <property type="entry name" value="JDOMAIN"/>
</dbReference>
<gene>
    <name evidence="8" type="ORF">EIP91_001661</name>
</gene>
<dbReference type="Gene3D" id="1.10.287.110">
    <property type="entry name" value="DnaJ domain"/>
    <property type="match status" value="1"/>
</dbReference>
<dbReference type="InterPro" id="IPR036869">
    <property type="entry name" value="J_dom_sf"/>
</dbReference>
<dbReference type="SUPFAM" id="SSF48452">
    <property type="entry name" value="TPR-like"/>
    <property type="match status" value="2"/>
</dbReference>
<dbReference type="GO" id="GO:0034975">
    <property type="term" value="P:protein folding in endoplasmic reticulum"/>
    <property type="evidence" value="ECO:0007669"/>
    <property type="project" value="TreeGrafter"/>
</dbReference>
<dbReference type="AlphaFoldDB" id="A0A4R0RU96"/>
<dbReference type="PROSITE" id="PS50005">
    <property type="entry name" value="TPR"/>
    <property type="match status" value="1"/>
</dbReference>
<feature type="signal peptide" evidence="6">
    <location>
        <begin position="1"/>
        <end position="20"/>
    </location>
</feature>
<sequence length="538" mass="59002">MRWLFLLPTTLLGFCLGVNADPSAGALYPPGLQPLIARANALLSAGQFNDAIKAYSDAIDQSPADYVLYYKRATAYSAMNRHSSALADYDQVLSMTSDTFDKAYLMKARIHAKDGHFSAAKEAIKKYNSRVKNDSSIQEVLLNVSEGELAAKKAKQAMKAKLWQACVEAASTALGAASHSTDLRQLRADCAIASGDIEGAVGDLTRLTHLTQPSTDLLMRIFRLSYFLFPYTSSSSPAMSTLKQCIHFDPDSKQCLPAHRLVKSFDRTFKKLDTAVSEEKWKAVIDLLIGSDPASGFAAKFDEALATHTTPDALFLPSNIPIASPKKTSPRREVIVRSLCKAYVNSKSAEKGLQWCNELLAMEGHENDPDGLVGRGEAALKKEEWDEAVRIFEKAFEASGRSNRDIHGRLQRAQKLLKQSKQKDYYKVLDISRDADQKTIKKAFRRAAMKAHPDKGGSEAKMAAVNEAYEVLKDPELKSRFDNGDDPNDPMAQQGFHAGGSGHPFAQFFQQQSGGGGNFFQGGFPGGGGYQFHFSHGH</sequence>
<dbReference type="STRING" id="92696.A0A4R0RU96"/>
<dbReference type="SMART" id="SM00271">
    <property type="entry name" value="DnaJ"/>
    <property type="match status" value="1"/>
</dbReference>
<dbReference type="Gene3D" id="1.25.40.10">
    <property type="entry name" value="Tetratricopeptide repeat domain"/>
    <property type="match status" value="1"/>
</dbReference>
<dbReference type="PANTHER" id="PTHR44140:SF2">
    <property type="entry name" value="LD25575P"/>
    <property type="match status" value="1"/>
</dbReference>
<dbReference type="InterPro" id="IPR011990">
    <property type="entry name" value="TPR-like_helical_dom_sf"/>
</dbReference>
<evidence type="ECO:0000259" key="7">
    <source>
        <dbReference type="PROSITE" id="PS50076"/>
    </source>
</evidence>
<dbReference type="CDD" id="cd06257">
    <property type="entry name" value="DnaJ"/>
    <property type="match status" value="1"/>
</dbReference>
<dbReference type="SMART" id="SM00028">
    <property type="entry name" value="TPR"/>
    <property type="match status" value="3"/>
</dbReference>
<evidence type="ECO:0000256" key="2">
    <source>
        <dbReference type="ARBA" id="ARBA00022729"/>
    </source>
</evidence>
<evidence type="ECO:0000256" key="1">
    <source>
        <dbReference type="ARBA" id="ARBA00004240"/>
    </source>
</evidence>
<evidence type="ECO:0000313" key="8">
    <source>
        <dbReference type="EMBL" id="TCD66214.1"/>
    </source>
</evidence>
<dbReference type="PROSITE" id="PS50076">
    <property type="entry name" value="DNAJ_2"/>
    <property type="match status" value="1"/>
</dbReference>
<proteinExistence type="predicted"/>
<evidence type="ECO:0000256" key="4">
    <source>
        <dbReference type="PROSITE-ProRule" id="PRU00339"/>
    </source>
</evidence>
<protein>
    <recommendedName>
        <fullName evidence="7">J domain-containing protein</fullName>
    </recommendedName>
</protein>
<comment type="subcellular location">
    <subcellularLocation>
        <location evidence="1">Endoplasmic reticulum</location>
    </subcellularLocation>
</comment>
<evidence type="ECO:0000256" key="6">
    <source>
        <dbReference type="SAM" id="SignalP"/>
    </source>
</evidence>
<name>A0A4R0RU96_9APHY</name>
<evidence type="ECO:0000313" key="9">
    <source>
        <dbReference type="Proteomes" id="UP000292702"/>
    </source>
</evidence>
<dbReference type="GO" id="GO:0005783">
    <property type="term" value="C:endoplasmic reticulum"/>
    <property type="evidence" value="ECO:0007669"/>
    <property type="project" value="UniProtKB-SubCell"/>
</dbReference>
<feature type="domain" description="J" evidence="7">
    <location>
        <begin position="424"/>
        <end position="485"/>
    </location>
</feature>
<dbReference type="Pfam" id="PF13181">
    <property type="entry name" value="TPR_8"/>
    <property type="match status" value="1"/>
</dbReference>
<dbReference type="Proteomes" id="UP000292702">
    <property type="component" value="Unassembled WGS sequence"/>
</dbReference>
<evidence type="ECO:0000256" key="5">
    <source>
        <dbReference type="SAM" id="MobiDB-lite"/>
    </source>
</evidence>
<dbReference type="EMBL" id="RWJN01000145">
    <property type="protein sequence ID" value="TCD66214.1"/>
    <property type="molecule type" value="Genomic_DNA"/>
</dbReference>
<keyword evidence="4" id="KW-0802">TPR repeat</keyword>
<dbReference type="Pfam" id="PF00226">
    <property type="entry name" value="DnaJ"/>
    <property type="match status" value="1"/>
</dbReference>
<reference evidence="8 9" key="1">
    <citation type="submission" date="2018-11" db="EMBL/GenBank/DDBJ databases">
        <title>Genome assembly of Steccherinum ochraceum LE-BIN_3174, the white-rot fungus of the Steccherinaceae family (The Residual Polyporoid clade, Polyporales, Basidiomycota).</title>
        <authorList>
            <person name="Fedorova T.V."/>
            <person name="Glazunova O.A."/>
            <person name="Landesman E.O."/>
            <person name="Moiseenko K.V."/>
            <person name="Psurtseva N.V."/>
            <person name="Savinova O.S."/>
            <person name="Shakhova N.V."/>
            <person name="Tyazhelova T.V."/>
            <person name="Vasina D.V."/>
        </authorList>
    </citation>
    <scope>NUCLEOTIDE SEQUENCE [LARGE SCALE GENOMIC DNA]</scope>
    <source>
        <strain evidence="8 9">LE-BIN_3174</strain>
    </source>
</reference>
<comment type="caution">
    <text evidence="8">The sequence shown here is derived from an EMBL/GenBank/DDBJ whole genome shotgun (WGS) entry which is preliminary data.</text>
</comment>